<organism evidence="5 6">
    <name type="scientific">Lachancea dasiensis</name>
    <dbReference type="NCBI Taxonomy" id="1072105"/>
    <lineage>
        <taxon>Eukaryota</taxon>
        <taxon>Fungi</taxon>
        <taxon>Dikarya</taxon>
        <taxon>Ascomycota</taxon>
        <taxon>Saccharomycotina</taxon>
        <taxon>Saccharomycetes</taxon>
        <taxon>Saccharomycetales</taxon>
        <taxon>Saccharomycetaceae</taxon>
        <taxon>Lachancea</taxon>
    </lineage>
</organism>
<proteinExistence type="inferred from homology"/>
<evidence type="ECO:0000313" key="6">
    <source>
        <dbReference type="Proteomes" id="UP000190274"/>
    </source>
</evidence>
<evidence type="ECO:0000256" key="2">
    <source>
        <dbReference type="ARBA" id="ARBA00010032"/>
    </source>
</evidence>
<comment type="subcellular location">
    <subcellularLocation>
        <location evidence="1">Nucleus</location>
        <location evidence="1">Nucleolus</location>
    </subcellularLocation>
</comment>
<evidence type="ECO:0000313" key="5">
    <source>
        <dbReference type="EMBL" id="SCU99098.1"/>
    </source>
</evidence>
<reference evidence="5 6" key="1">
    <citation type="submission" date="2016-03" db="EMBL/GenBank/DDBJ databases">
        <authorList>
            <person name="Devillers H."/>
        </authorList>
    </citation>
    <scope>NUCLEOTIDE SEQUENCE [LARGE SCALE GENOMIC DNA]</scope>
    <source>
        <strain evidence="5">CBS 10888</strain>
    </source>
</reference>
<dbReference type="Pfam" id="PF17083">
    <property type="entry name" value="Swm2"/>
    <property type="match status" value="1"/>
</dbReference>
<sequence length="126" mass="14053">MTQPSKATLKQFLDAFTDISVIPVALSSALLTYYEAIANDPELARTATLKCKTVLKEYSNYNPEVVTRCSQFQTILDAPKTPQNLILEHTNLQTVTDTPFISSAQHMANLIVEEIDLADYIDDNDN</sequence>
<comment type="similarity">
    <text evidence="2">Belongs to the SWM2 family.</text>
</comment>
<dbReference type="Proteomes" id="UP000190274">
    <property type="component" value="Chromosome H"/>
</dbReference>
<evidence type="ECO:0000256" key="4">
    <source>
        <dbReference type="ARBA" id="ARBA00023242"/>
    </source>
</evidence>
<name>A0A1G4K5L6_9SACH</name>
<dbReference type="InterPro" id="IPR031391">
    <property type="entry name" value="Swm2"/>
</dbReference>
<keyword evidence="6" id="KW-1185">Reference proteome</keyword>
<keyword evidence="4" id="KW-0539">Nucleus</keyword>
<protein>
    <recommendedName>
        <fullName evidence="3">Nucleolar protein SWM2</fullName>
    </recommendedName>
</protein>
<gene>
    <name evidence="5" type="ORF">LADA_0H17546G</name>
</gene>
<evidence type="ECO:0000256" key="1">
    <source>
        <dbReference type="ARBA" id="ARBA00004604"/>
    </source>
</evidence>
<accession>A0A1G4K5L6</accession>
<dbReference type="OrthoDB" id="4033486at2759"/>
<dbReference type="AlphaFoldDB" id="A0A1G4K5L6"/>
<evidence type="ECO:0000256" key="3">
    <source>
        <dbReference type="ARBA" id="ARBA00019533"/>
    </source>
</evidence>
<dbReference type="GO" id="GO:0005730">
    <property type="term" value="C:nucleolus"/>
    <property type="evidence" value="ECO:0007669"/>
    <property type="project" value="UniProtKB-SubCell"/>
</dbReference>
<dbReference type="EMBL" id="LT598461">
    <property type="protein sequence ID" value="SCU99098.1"/>
    <property type="molecule type" value="Genomic_DNA"/>
</dbReference>